<dbReference type="Pfam" id="PF16282">
    <property type="entry name" value="SANT_DAMP1_like"/>
    <property type="match status" value="1"/>
</dbReference>
<dbReference type="PANTHER" id="PTHR12855">
    <property type="entry name" value="DNA METHYLTRANSFERASE 1-ASSOCIATED PROTEIN 1 FAMILY MEMBER"/>
    <property type="match status" value="1"/>
</dbReference>
<keyword evidence="12" id="KW-1185">Reference proteome</keyword>
<keyword evidence="5" id="KW-0805">Transcription regulation</keyword>
<reference evidence="11" key="1">
    <citation type="submission" date="2022-07" db="EMBL/GenBank/DDBJ databases">
        <title>Draft genome sequence of Zalerion maritima ATCC 34329, a (micro)plastics degrading marine fungus.</title>
        <authorList>
            <person name="Paco A."/>
            <person name="Goncalves M.F.M."/>
            <person name="Rocha-Santos T.A.P."/>
            <person name="Alves A."/>
        </authorList>
    </citation>
    <scope>NUCLEOTIDE SEQUENCE</scope>
    <source>
        <strain evidence="11">ATCC 34329</strain>
    </source>
</reference>
<keyword evidence="4" id="KW-0156">Chromatin regulator</keyword>
<organism evidence="11 12">
    <name type="scientific">Zalerion maritima</name>
    <dbReference type="NCBI Taxonomy" id="339359"/>
    <lineage>
        <taxon>Eukaryota</taxon>
        <taxon>Fungi</taxon>
        <taxon>Dikarya</taxon>
        <taxon>Ascomycota</taxon>
        <taxon>Pezizomycotina</taxon>
        <taxon>Sordariomycetes</taxon>
        <taxon>Lulworthiomycetidae</taxon>
        <taxon>Lulworthiales</taxon>
        <taxon>Lulworthiaceae</taxon>
        <taxon>Zalerion</taxon>
    </lineage>
</organism>
<evidence type="ECO:0000313" key="11">
    <source>
        <dbReference type="EMBL" id="KAJ2905549.1"/>
    </source>
</evidence>
<comment type="similarity">
    <text evidence="2">Belongs to the SWC4 family.</text>
</comment>
<dbReference type="GO" id="GO:0000122">
    <property type="term" value="P:negative regulation of transcription by RNA polymerase II"/>
    <property type="evidence" value="ECO:0007669"/>
    <property type="project" value="TreeGrafter"/>
</dbReference>
<dbReference type="Gene3D" id="1.10.10.60">
    <property type="entry name" value="Homeodomain-like"/>
    <property type="match status" value="1"/>
</dbReference>
<dbReference type="GO" id="GO:0006281">
    <property type="term" value="P:DNA repair"/>
    <property type="evidence" value="ECO:0007669"/>
    <property type="project" value="InterPro"/>
</dbReference>
<evidence type="ECO:0000256" key="4">
    <source>
        <dbReference type="ARBA" id="ARBA00022853"/>
    </source>
</evidence>
<feature type="compositionally biased region" description="Low complexity" evidence="9">
    <location>
        <begin position="581"/>
        <end position="591"/>
    </location>
</feature>
<dbReference type="EMBL" id="JAKWBI020000030">
    <property type="protein sequence ID" value="KAJ2905549.1"/>
    <property type="molecule type" value="Genomic_DNA"/>
</dbReference>
<feature type="compositionally biased region" description="Polar residues" evidence="9">
    <location>
        <begin position="332"/>
        <end position="344"/>
    </location>
</feature>
<feature type="region of interest" description="Disordered" evidence="9">
    <location>
        <begin position="1"/>
        <end position="27"/>
    </location>
</feature>
<dbReference type="Proteomes" id="UP001201980">
    <property type="component" value="Unassembled WGS sequence"/>
</dbReference>
<evidence type="ECO:0000259" key="10">
    <source>
        <dbReference type="Pfam" id="PF16282"/>
    </source>
</evidence>
<comment type="caution">
    <text evidence="11">The sequence shown here is derived from an EMBL/GenBank/DDBJ whole genome shotgun (WGS) entry which is preliminary data.</text>
</comment>
<evidence type="ECO:0000256" key="2">
    <source>
        <dbReference type="ARBA" id="ARBA00006918"/>
    </source>
</evidence>
<keyword evidence="8" id="KW-0175">Coiled coil</keyword>
<dbReference type="InterPro" id="IPR032563">
    <property type="entry name" value="DAMP1_SANT-like"/>
</dbReference>
<gene>
    <name evidence="11" type="ORF">MKZ38_005193</name>
</gene>
<keyword evidence="7" id="KW-0539">Nucleus</keyword>
<accession>A0AAD5WUB9</accession>
<evidence type="ECO:0000256" key="1">
    <source>
        <dbReference type="ARBA" id="ARBA00004123"/>
    </source>
</evidence>
<feature type="compositionally biased region" description="Polar residues" evidence="9">
    <location>
        <begin position="600"/>
        <end position="613"/>
    </location>
</feature>
<name>A0AAD5WUB9_9PEZI</name>
<sequence>MTSLDARDVLGIPADGSSRPAKKVKISAPRQSLKGLAREVQSLGGNNPIAIVPATSTFKKRRLGSRKPAARWKLEPFKNSAREGDSSLVLRHWKRVGELGVPPPEEQPENGDGEPQELEDSAFAKFSVQVQVPQYSEDQYNSNLQNSDWTKEETDYLLHLSCDFDLRWSIIWDRYDYKPHALDENGDGMALVLTRKERDIDDLKARYYEVAAKMMAAQTPVTYMPPQQQHLHNVMANYSAEKERARRKFAADTLSRSKEEAKEEESLLLELKRIDSRAEQLNEQRKDLYDRLDYPATGEGDLAALKTSSGLQQLLATLSSVDRTKKNRKSIQENGTSPNVQTPVPESAGGYGGHGRRDSTVSGHGHRDSIGGDSAAATPTTSRAPAKKGSVSAQAAVTAAAATAAQQERRRLTDMEEIVYGVSHHDRLTGGATFRYEKINKLFSHKSGQQQQRITNVLAELGIPPRLQMPTGAVVSRFEGLIGHVNTLLDSRKLSDKLDAELKTEMAKKQHRLDMEERARKAAEEEEKKRKKEVGEEGNESAAAGEGEGEGSKDDDQKAQTGEKNGGNESASKATSEHQAGDAAPAGSDPPVKQEVVSRPGSSGQKRSVSVLSTVDDEKAVKRQKK</sequence>
<feature type="compositionally biased region" description="Polar residues" evidence="9">
    <location>
        <begin position="559"/>
        <end position="574"/>
    </location>
</feature>
<feature type="compositionally biased region" description="Basic and acidic residues" evidence="9">
    <location>
        <begin position="355"/>
        <end position="370"/>
    </location>
</feature>
<evidence type="ECO:0000256" key="3">
    <source>
        <dbReference type="ARBA" id="ARBA00019132"/>
    </source>
</evidence>
<evidence type="ECO:0000313" key="12">
    <source>
        <dbReference type="Proteomes" id="UP001201980"/>
    </source>
</evidence>
<evidence type="ECO:0000256" key="9">
    <source>
        <dbReference type="SAM" id="MobiDB-lite"/>
    </source>
</evidence>
<dbReference type="AlphaFoldDB" id="A0AAD5WUB9"/>
<evidence type="ECO:0000256" key="6">
    <source>
        <dbReference type="ARBA" id="ARBA00023163"/>
    </source>
</evidence>
<feature type="compositionally biased region" description="Acidic residues" evidence="9">
    <location>
        <begin position="106"/>
        <end position="117"/>
    </location>
</feature>
<feature type="region of interest" description="Disordered" evidence="9">
    <location>
        <begin position="506"/>
        <end position="626"/>
    </location>
</feature>
<dbReference type="GO" id="GO:0003714">
    <property type="term" value="F:transcription corepressor activity"/>
    <property type="evidence" value="ECO:0007669"/>
    <property type="project" value="TreeGrafter"/>
</dbReference>
<feature type="region of interest" description="Disordered" evidence="9">
    <location>
        <begin position="98"/>
        <end position="117"/>
    </location>
</feature>
<protein>
    <recommendedName>
        <fullName evidence="3">SWR1-complex protein 4</fullName>
    </recommendedName>
</protein>
<feature type="region of interest" description="Disordered" evidence="9">
    <location>
        <begin position="323"/>
        <end position="391"/>
    </location>
</feature>
<feature type="compositionally biased region" description="Basic and acidic residues" evidence="9">
    <location>
        <begin position="506"/>
        <end position="528"/>
    </location>
</feature>
<feature type="compositionally biased region" description="Low complexity" evidence="9">
    <location>
        <begin position="374"/>
        <end position="391"/>
    </location>
</feature>
<comment type="subcellular location">
    <subcellularLocation>
        <location evidence="1">Nucleus</location>
    </subcellularLocation>
</comment>
<feature type="compositionally biased region" description="Basic and acidic residues" evidence="9">
    <location>
        <begin position="616"/>
        <end position="626"/>
    </location>
</feature>
<dbReference type="GO" id="GO:0006338">
    <property type="term" value="P:chromatin remodeling"/>
    <property type="evidence" value="ECO:0007669"/>
    <property type="project" value="InterPro"/>
</dbReference>
<dbReference type="GO" id="GO:0000812">
    <property type="term" value="C:Swr1 complex"/>
    <property type="evidence" value="ECO:0007669"/>
    <property type="project" value="TreeGrafter"/>
</dbReference>
<evidence type="ECO:0000256" key="7">
    <source>
        <dbReference type="ARBA" id="ARBA00023242"/>
    </source>
</evidence>
<evidence type="ECO:0000256" key="8">
    <source>
        <dbReference type="SAM" id="Coils"/>
    </source>
</evidence>
<proteinExistence type="inferred from homology"/>
<feature type="coiled-coil region" evidence="8">
    <location>
        <begin position="254"/>
        <end position="291"/>
    </location>
</feature>
<evidence type="ECO:0000256" key="5">
    <source>
        <dbReference type="ARBA" id="ARBA00023015"/>
    </source>
</evidence>
<dbReference type="GO" id="GO:0035267">
    <property type="term" value="C:NuA4 histone acetyltransferase complex"/>
    <property type="evidence" value="ECO:0007669"/>
    <property type="project" value="InterPro"/>
</dbReference>
<feature type="domain" description="DAMP1 SANT/Myb-like" evidence="10">
    <location>
        <begin position="122"/>
        <end position="215"/>
    </location>
</feature>
<keyword evidence="6" id="KW-0804">Transcription</keyword>
<dbReference type="InterPro" id="IPR027109">
    <property type="entry name" value="Swc4/Dmap1"/>
</dbReference>
<dbReference type="PANTHER" id="PTHR12855:SF10">
    <property type="entry name" value="DNA METHYLTRANSFERASE 1-ASSOCIATED PROTEIN 1"/>
    <property type="match status" value="1"/>
</dbReference>